<dbReference type="Pfam" id="PF07727">
    <property type="entry name" value="RVT_2"/>
    <property type="match status" value="1"/>
</dbReference>
<dbReference type="Proteomes" id="UP000701853">
    <property type="component" value="Chromosome 12"/>
</dbReference>
<evidence type="ECO:0000313" key="3">
    <source>
        <dbReference type="Proteomes" id="UP000701853"/>
    </source>
</evidence>
<dbReference type="InterPro" id="IPR043502">
    <property type="entry name" value="DNA/RNA_pol_sf"/>
</dbReference>
<organism evidence="2 3">
    <name type="scientific">Gossypium anomalum</name>
    <dbReference type="NCBI Taxonomy" id="47600"/>
    <lineage>
        <taxon>Eukaryota</taxon>
        <taxon>Viridiplantae</taxon>
        <taxon>Streptophyta</taxon>
        <taxon>Embryophyta</taxon>
        <taxon>Tracheophyta</taxon>
        <taxon>Spermatophyta</taxon>
        <taxon>Magnoliopsida</taxon>
        <taxon>eudicotyledons</taxon>
        <taxon>Gunneridae</taxon>
        <taxon>Pentapetalae</taxon>
        <taxon>rosids</taxon>
        <taxon>malvids</taxon>
        <taxon>Malvales</taxon>
        <taxon>Malvaceae</taxon>
        <taxon>Malvoideae</taxon>
        <taxon>Gossypium</taxon>
    </lineage>
</organism>
<accession>A0A8J5YP89</accession>
<dbReference type="SUPFAM" id="SSF56672">
    <property type="entry name" value="DNA/RNA polymerases"/>
    <property type="match status" value="1"/>
</dbReference>
<dbReference type="AlphaFoldDB" id="A0A8J5YP89"/>
<feature type="domain" description="Reverse transcriptase Ty1/copia-type" evidence="1">
    <location>
        <begin position="54"/>
        <end position="153"/>
    </location>
</feature>
<dbReference type="InterPro" id="IPR013103">
    <property type="entry name" value="RVT_2"/>
</dbReference>
<comment type="caution">
    <text evidence="2">The sequence shown here is derived from an EMBL/GenBank/DDBJ whole genome shotgun (WGS) entry which is preliminary data.</text>
</comment>
<reference evidence="2 3" key="1">
    <citation type="journal article" date="2021" name="bioRxiv">
        <title>The Gossypium anomalum genome as a resource for cotton improvement and evolutionary analysis of hybrid incompatibility.</title>
        <authorList>
            <person name="Grover C.E."/>
            <person name="Yuan D."/>
            <person name="Arick M.A."/>
            <person name="Miller E.R."/>
            <person name="Hu G."/>
            <person name="Peterson D.G."/>
            <person name="Wendel J.F."/>
            <person name="Udall J.A."/>
        </authorList>
    </citation>
    <scope>NUCLEOTIDE SEQUENCE [LARGE SCALE GENOMIC DNA]</scope>
    <source>
        <strain evidence="2">JFW-Udall</strain>
        <tissue evidence="2">Leaf</tissue>
    </source>
</reference>
<sequence length="254" mass="29079">MNIDDVPVRGTRLLAKIYEKAQVAIVEPTSFEEAEADEGWKQAMVDEIKMIQKNQTWELTERPANRKTIGVKWVYRAKQNADGSLNKMKARLVVKGFSQQYGLDYIETFAPAARLDTIRLIIALAAQKQWIIHQLDVNLGFERSISEPKLYVKREQVETQLIMSLYVDDLLVTRGDQIMLADFKAKMKDMFEMSDLGQMTYFLGMEVLQTKNGIFLGQKTFAAKILSMFSMENCKPTSSPMAFGMKLSSQRDHE</sequence>
<name>A0A8J5YP89_9ROSI</name>
<gene>
    <name evidence="2" type="ORF">CXB51_033531</name>
</gene>
<keyword evidence="3" id="KW-1185">Reference proteome</keyword>
<evidence type="ECO:0000259" key="1">
    <source>
        <dbReference type="Pfam" id="PF07727"/>
    </source>
</evidence>
<protein>
    <recommendedName>
        <fullName evidence="1">Reverse transcriptase Ty1/copia-type domain-containing protein</fullName>
    </recommendedName>
</protein>
<dbReference type="EMBL" id="JAHUZN010000012">
    <property type="protein sequence ID" value="KAG8474289.1"/>
    <property type="molecule type" value="Genomic_DNA"/>
</dbReference>
<evidence type="ECO:0000313" key="2">
    <source>
        <dbReference type="EMBL" id="KAG8474289.1"/>
    </source>
</evidence>
<dbReference type="OrthoDB" id="999666at2759"/>
<proteinExistence type="predicted"/>